<dbReference type="Proteomes" id="UP001218218">
    <property type="component" value="Unassembled WGS sequence"/>
</dbReference>
<proteinExistence type="predicted"/>
<name>A0AAD7A7K2_9AGAR</name>
<comment type="caution">
    <text evidence="1">The sequence shown here is derived from an EMBL/GenBank/DDBJ whole genome shotgun (WGS) entry which is preliminary data.</text>
</comment>
<dbReference type="EMBL" id="JARIHO010000013">
    <property type="protein sequence ID" value="KAJ7351370.1"/>
    <property type="molecule type" value="Genomic_DNA"/>
</dbReference>
<organism evidence="1 2">
    <name type="scientific">Mycena albidolilacea</name>
    <dbReference type="NCBI Taxonomy" id="1033008"/>
    <lineage>
        <taxon>Eukaryota</taxon>
        <taxon>Fungi</taxon>
        <taxon>Dikarya</taxon>
        <taxon>Basidiomycota</taxon>
        <taxon>Agaricomycotina</taxon>
        <taxon>Agaricomycetes</taxon>
        <taxon>Agaricomycetidae</taxon>
        <taxon>Agaricales</taxon>
        <taxon>Marasmiineae</taxon>
        <taxon>Mycenaceae</taxon>
        <taxon>Mycena</taxon>
    </lineage>
</organism>
<evidence type="ECO:0000313" key="2">
    <source>
        <dbReference type="Proteomes" id="UP001218218"/>
    </source>
</evidence>
<accession>A0AAD7A7K2</accession>
<dbReference type="AlphaFoldDB" id="A0AAD7A7K2"/>
<keyword evidence="2" id="KW-1185">Reference proteome</keyword>
<sequence length="231" mass="25200">MELCSPSAEYLVSKLSNNPLGLSNMVPREELYGPNEDGIAAATPWVWNPCGLQPDHNQPDCLCQYQCNGLSPLYQQESLTTACELHLDIPAPQLIRLVHSHSSSFAGTSVGISGLVGWVSVCCVNNLIEQLTPSVPDFQLRDACDQLSGIMVDTLKMQLQLMLSHGMLAILEVLEGKCSQDLVNANLGFLESFCLIRQEQMQLFSPGLVPFPNVGSSRSCTAISEISCLWD</sequence>
<reference evidence="1" key="1">
    <citation type="submission" date="2023-03" db="EMBL/GenBank/DDBJ databases">
        <title>Massive genome expansion in bonnet fungi (Mycena s.s.) driven by repeated elements and novel gene families across ecological guilds.</title>
        <authorList>
            <consortium name="Lawrence Berkeley National Laboratory"/>
            <person name="Harder C.B."/>
            <person name="Miyauchi S."/>
            <person name="Viragh M."/>
            <person name="Kuo A."/>
            <person name="Thoen E."/>
            <person name="Andreopoulos B."/>
            <person name="Lu D."/>
            <person name="Skrede I."/>
            <person name="Drula E."/>
            <person name="Henrissat B."/>
            <person name="Morin E."/>
            <person name="Kohler A."/>
            <person name="Barry K."/>
            <person name="LaButti K."/>
            <person name="Morin E."/>
            <person name="Salamov A."/>
            <person name="Lipzen A."/>
            <person name="Mereny Z."/>
            <person name="Hegedus B."/>
            <person name="Baldrian P."/>
            <person name="Stursova M."/>
            <person name="Weitz H."/>
            <person name="Taylor A."/>
            <person name="Grigoriev I.V."/>
            <person name="Nagy L.G."/>
            <person name="Martin F."/>
            <person name="Kauserud H."/>
        </authorList>
    </citation>
    <scope>NUCLEOTIDE SEQUENCE</scope>
    <source>
        <strain evidence="1">CBHHK002</strain>
    </source>
</reference>
<gene>
    <name evidence="1" type="ORF">DFH08DRAFT_806092</name>
</gene>
<evidence type="ECO:0000313" key="1">
    <source>
        <dbReference type="EMBL" id="KAJ7351370.1"/>
    </source>
</evidence>
<protein>
    <submittedName>
        <fullName evidence="1">Uncharacterized protein</fullName>
    </submittedName>
</protein>